<proteinExistence type="inferred from homology"/>
<keyword evidence="4 6" id="KW-1133">Transmembrane helix</keyword>
<comment type="similarity">
    <text evidence="2">Belongs to the GtrA family.</text>
</comment>
<feature type="transmembrane region" description="Helical" evidence="6">
    <location>
        <begin position="131"/>
        <end position="150"/>
    </location>
</feature>
<dbReference type="PANTHER" id="PTHR38459">
    <property type="entry name" value="PROPHAGE BACTOPRENOL-LINKED GLUCOSE TRANSLOCASE HOMOLOG"/>
    <property type="match status" value="1"/>
</dbReference>
<evidence type="ECO:0000256" key="5">
    <source>
        <dbReference type="ARBA" id="ARBA00023136"/>
    </source>
</evidence>
<comment type="subcellular location">
    <subcellularLocation>
        <location evidence="1">Membrane</location>
        <topology evidence="1">Multi-pass membrane protein</topology>
    </subcellularLocation>
</comment>
<protein>
    <recommendedName>
        <fullName evidence="7">GtrA/DPMS transmembrane domain-containing protein</fullName>
    </recommendedName>
</protein>
<feature type="transmembrane region" description="Helical" evidence="6">
    <location>
        <begin position="73"/>
        <end position="95"/>
    </location>
</feature>
<keyword evidence="5 6" id="KW-0472">Membrane</keyword>
<dbReference type="AlphaFoldDB" id="A0A6J4S2H9"/>
<dbReference type="Pfam" id="PF04138">
    <property type="entry name" value="GtrA_DPMS_TM"/>
    <property type="match status" value="1"/>
</dbReference>
<evidence type="ECO:0000259" key="7">
    <source>
        <dbReference type="Pfam" id="PF04138"/>
    </source>
</evidence>
<evidence type="ECO:0000256" key="4">
    <source>
        <dbReference type="ARBA" id="ARBA00022989"/>
    </source>
</evidence>
<evidence type="ECO:0000256" key="1">
    <source>
        <dbReference type="ARBA" id="ARBA00004141"/>
    </source>
</evidence>
<dbReference type="InterPro" id="IPR051401">
    <property type="entry name" value="GtrA_CellWall_Glycosyl"/>
</dbReference>
<reference evidence="8" key="1">
    <citation type="submission" date="2020-02" db="EMBL/GenBank/DDBJ databases">
        <authorList>
            <person name="Meier V. D."/>
        </authorList>
    </citation>
    <scope>NUCLEOTIDE SEQUENCE</scope>
    <source>
        <strain evidence="8">AVDCRST_MAG39</strain>
    </source>
</reference>
<evidence type="ECO:0000256" key="3">
    <source>
        <dbReference type="ARBA" id="ARBA00022692"/>
    </source>
</evidence>
<keyword evidence="3 6" id="KW-0812">Transmembrane</keyword>
<evidence type="ECO:0000256" key="2">
    <source>
        <dbReference type="ARBA" id="ARBA00009399"/>
    </source>
</evidence>
<name>A0A6J4S2H9_9SPHN</name>
<evidence type="ECO:0000256" key="6">
    <source>
        <dbReference type="SAM" id="Phobius"/>
    </source>
</evidence>
<dbReference type="GO" id="GO:0005886">
    <property type="term" value="C:plasma membrane"/>
    <property type="evidence" value="ECO:0007669"/>
    <property type="project" value="TreeGrafter"/>
</dbReference>
<evidence type="ECO:0000313" key="8">
    <source>
        <dbReference type="EMBL" id="CAA9488137.1"/>
    </source>
</evidence>
<organism evidence="8">
    <name type="scientific">uncultured Sphingomonadaceae bacterium</name>
    <dbReference type="NCBI Taxonomy" id="169976"/>
    <lineage>
        <taxon>Bacteria</taxon>
        <taxon>Pseudomonadati</taxon>
        <taxon>Pseudomonadota</taxon>
        <taxon>Alphaproteobacteria</taxon>
        <taxon>Sphingomonadales</taxon>
        <taxon>Sphingomonadaceae</taxon>
        <taxon>environmental samples</taxon>
    </lineage>
</organism>
<gene>
    <name evidence="8" type="ORF">AVDCRST_MAG39-585</name>
</gene>
<dbReference type="GO" id="GO:0000271">
    <property type="term" value="P:polysaccharide biosynthetic process"/>
    <property type="evidence" value="ECO:0007669"/>
    <property type="project" value="InterPro"/>
</dbReference>
<dbReference type="EMBL" id="CADCVW010000026">
    <property type="protein sequence ID" value="CAA9488137.1"/>
    <property type="molecule type" value="Genomic_DNA"/>
</dbReference>
<feature type="domain" description="GtrA/DPMS transmembrane" evidence="7">
    <location>
        <begin position="45"/>
        <end position="155"/>
    </location>
</feature>
<dbReference type="PANTHER" id="PTHR38459:SF1">
    <property type="entry name" value="PROPHAGE BACTOPRENOL-LINKED GLUCOSE TRANSLOCASE HOMOLOG"/>
    <property type="match status" value="1"/>
</dbReference>
<dbReference type="InterPro" id="IPR007267">
    <property type="entry name" value="GtrA_DPMS_TM"/>
</dbReference>
<accession>A0A6J4S2H9</accession>
<feature type="transmembrane region" description="Helical" evidence="6">
    <location>
        <begin position="107"/>
        <end position="125"/>
    </location>
</feature>
<sequence>MMNGIVRALERAAAALADGLERTGLPWLNSLARLVRARALRQFVRFLAVGSLNFVFYYSVFTGLHLLRLSPTAAVVAATVVAVLFNFITTGRVVFADGRLRLLPRFVAVYLVQMLLNIGALRLLIAMGAPVLVAEAAVIGVLAVLTFFALKHLVFDRAGPPGRAAASVR</sequence>
<feature type="transmembrane region" description="Helical" evidence="6">
    <location>
        <begin position="43"/>
        <end position="61"/>
    </location>
</feature>